<evidence type="ECO:0000313" key="1">
    <source>
        <dbReference type="EMBL" id="KAI7990004.1"/>
    </source>
</evidence>
<dbReference type="Proteomes" id="UP001060215">
    <property type="component" value="Chromosome 14"/>
</dbReference>
<protein>
    <submittedName>
        <fullName evidence="1">Protein JINGUBANG</fullName>
    </submittedName>
</protein>
<evidence type="ECO:0000313" key="2">
    <source>
        <dbReference type="Proteomes" id="UP001060215"/>
    </source>
</evidence>
<reference evidence="1 2" key="1">
    <citation type="journal article" date="2022" name="Plant J.">
        <title>Chromosome-level genome of Camellia lanceoleosa provides a valuable resource for understanding genome evolution and self-incompatibility.</title>
        <authorList>
            <person name="Gong W."/>
            <person name="Xiao S."/>
            <person name="Wang L."/>
            <person name="Liao Z."/>
            <person name="Chang Y."/>
            <person name="Mo W."/>
            <person name="Hu G."/>
            <person name="Li W."/>
            <person name="Zhao G."/>
            <person name="Zhu H."/>
            <person name="Hu X."/>
            <person name="Ji K."/>
            <person name="Xiang X."/>
            <person name="Song Q."/>
            <person name="Yuan D."/>
            <person name="Jin S."/>
            <person name="Zhang L."/>
        </authorList>
    </citation>
    <scope>NUCLEOTIDE SEQUENCE [LARGE SCALE GENOMIC DNA]</scope>
    <source>
        <strain evidence="1">SQ_2022a</strain>
    </source>
</reference>
<gene>
    <name evidence="1" type="ORF">LOK49_LG13G02279</name>
</gene>
<keyword evidence="2" id="KW-1185">Reference proteome</keyword>
<organism evidence="1 2">
    <name type="scientific">Camellia lanceoleosa</name>
    <dbReference type="NCBI Taxonomy" id="1840588"/>
    <lineage>
        <taxon>Eukaryota</taxon>
        <taxon>Viridiplantae</taxon>
        <taxon>Streptophyta</taxon>
        <taxon>Embryophyta</taxon>
        <taxon>Tracheophyta</taxon>
        <taxon>Spermatophyta</taxon>
        <taxon>Magnoliopsida</taxon>
        <taxon>eudicotyledons</taxon>
        <taxon>Gunneridae</taxon>
        <taxon>Pentapetalae</taxon>
        <taxon>asterids</taxon>
        <taxon>Ericales</taxon>
        <taxon>Theaceae</taxon>
        <taxon>Camellia</taxon>
    </lineage>
</organism>
<comment type="caution">
    <text evidence="1">The sequence shown here is derived from an EMBL/GenBank/DDBJ whole genome shotgun (WGS) entry which is preliminary data.</text>
</comment>
<accession>A0ACC0FNU2</accession>
<name>A0ACC0FNU2_9ERIC</name>
<dbReference type="EMBL" id="CM045771">
    <property type="protein sequence ID" value="KAI7990004.1"/>
    <property type="molecule type" value="Genomic_DNA"/>
</dbReference>
<sequence>MKVWRVLNSKCMESIHVHDDTVNAVVVGFDGLVFTGSAGGSVKIWCPSSFVDFIIGVAISCSEKTKSLLLCRLAAAASSTVNAADHHRFFLLWFFFFFSFFCLRKDVQGDLSLIDEK</sequence>
<proteinExistence type="predicted"/>